<accession>A0A4R2L1V7</accession>
<name>A0A4R2L1V7_9GAMM</name>
<comment type="function">
    <text evidence="1 8">Binds directly to 16S ribosomal RNA.</text>
</comment>
<dbReference type="NCBIfam" id="TIGR00029">
    <property type="entry name" value="S20"/>
    <property type="match status" value="1"/>
</dbReference>
<dbReference type="Pfam" id="PF01649">
    <property type="entry name" value="Ribosomal_S20p"/>
    <property type="match status" value="1"/>
</dbReference>
<organism evidence="10 11">
    <name type="scientific">Plasticicumulans lactativorans</name>
    <dbReference type="NCBI Taxonomy" id="1133106"/>
    <lineage>
        <taxon>Bacteria</taxon>
        <taxon>Pseudomonadati</taxon>
        <taxon>Pseudomonadota</taxon>
        <taxon>Gammaproteobacteria</taxon>
        <taxon>Candidatus Competibacteraceae</taxon>
        <taxon>Plasticicumulans</taxon>
    </lineage>
</organism>
<dbReference type="HAMAP" id="MF_00500">
    <property type="entry name" value="Ribosomal_bS20"/>
    <property type="match status" value="1"/>
</dbReference>
<evidence type="ECO:0000256" key="8">
    <source>
        <dbReference type="HAMAP-Rule" id="MF_00500"/>
    </source>
</evidence>
<dbReference type="GO" id="GO:0006412">
    <property type="term" value="P:translation"/>
    <property type="evidence" value="ECO:0007669"/>
    <property type="project" value="UniProtKB-UniRule"/>
</dbReference>
<evidence type="ECO:0000256" key="2">
    <source>
        <dbReference type="ARBA" id="ARBA00007634"/>
    </source>
</evidence>
<dbReference type="GO" id="GO:0015935">
    <property type="term" value="C:small ribosomal subunit"/>
    <property type="evidence" value="ECO:0007669"/>
    <property type="project" value="TreeGrafter"/>
</dbReference>
<dbReference type="SUPFAM" id="SSF46992">
    <property type="entry name" value="Ribosomal protein S20"/>
    <property type="match status" value="1"/>
</dbReference>
<feature type="region of interest" description="Disordered" evidence="9">
    <location>
        <begin position="69"/>
        <end position="88"/>
    </location>
</feature>
<evidence type="ECO:0000313" key="11">
    <source>
        <dbReference type="Proteomes" id="UP000295765"/>
    </source>
</evidence>
<reference evidence="10 11" key="1">
    <citation type="submission" date="2019-03" db="EMBL/GenBank/DDBJ databases">
        <title>Genomic Encyclopedia of Type Strains, Phase IV (KMG-IV): sequencing the most valuable type-strain genomes for metagenomic binning, comparative biology and taxonomic classification.</title>
        <authorList>
            <person name="Goeker M."/>
        </authorList>
    </citation>
    <scope>NUCLEOTIDE SEQUENCE [LARGE SCALE GENOMIC DNA]</scope>
    <source>
        <strain evidence="10 11">DSM 25287</strain>
    </source>
</reference>
<proteinExistence type="inferred from homology"/>
<sequence length="154" mass="16468">MIATAGAGGRSACGFRPRRRVPVRTPRDSPARALTAAGTPLILRAFFQTPGLAPGPGTIYPNRSPTLANSAQAKKRVRQAEKARQHNASLRSTFRTYVKKVIAAIATGDKSKAETAYQEASSIIDRTARKGLIHANKAARHKSRLAGHIKAMSA</sequence>
<dbReference type="InterPro" id="IPR036510">
    <property type="entry name" value="Ribosomal_bS20_sf"/>
</dbReference>
<keyword evidence="4 8" id="KW-0694">RNA-binding</keyword>
<evidence type="ECO:0000256" key="5">
    <source>
        <dbReference type="ARBA" id="ARBA00022980"/>
    </source>
</evidence>
<evidence type="ECO:0000256" key="3">
    <source>
        <dbReference type="ARBA" id="ARBA00022730"/>
    </source>
</evidence>
<dbReference type="InterPro" id="IPR002583">
    <property type="entry name" value="Ribosomal_bS20"/>
</dbReference>
<dbReference type="Gene3D" id="1.20.58.110">
    <property type="entry name" value="Ribosomal protein S20"/>
    <property type="match status" value="1"/>
</dbReference>
<comment type="similarity">
    <text evidence="2 8">Belongs to the bacterial ribosomal protein bS20 family.</text>
</comment>
<dbReference type="GO" id="GO:0005829">
    <property type="term" value="C:cytosol"/>
    <property type="evidence" value="ECO:0007669"/>
    <property type="project" value="TreeGrafter"/>
</dbReference>
<feature type="region of interest" description="Disordered" evidence="9">
    <location>
        <begin position="1"/>
        <end position="31"/>
    </location>
</feature>
<dbReference type="PANTHER" id="PTHR33398:SF1">
    <property type="entry name" value="SMALL RIBOSOMAL SUBUNIT PROTEIN BS20C"/>
    <property type="match status" value="1"/>
</dbReference>
<keyword evidence="6 8" id="KW-0687">Ribonucleoprotein</keyword>
<evidence type="ECO:0000256" key="1">
    <source>
        <dbReference type="ARBA" id="ARBA00003134"/>
    </source>
</evidence>
<keyword evidence="5 8" id="KW-0689">Ribosomal protein</keyword>
<evidence type="ECO:0000313" key="10">
    <source>
        <dbReference type="EMBL" id="TCO80283.1"/>
    </source>
</evidence>
<keyword evidence="11" id="KW-1185">Reference proteome</keyword>
<protein>
    <recommendedName>
        <fullName evidence="7 8">Small ribosomal subunit protein bS20</fullName>
    </recommendedName>
</protein>
<evidence type="ECO:0000256" key="4">
    <source>
        <dbReference type="ARBA" id="ARBA00022884"/>
    </source>
</evidence>
<evidence type="ECO:0000256" key="7">
    <source>
        <dbReference type="ARBA" id="ARBA00035136"/>
    </source>
</evidence>
<feature type="compositionally biased region" description="Gly residues" evidence="9">
    <location>
        <begin position="1"/>
        <end position="11"/>
    </location>
</feature>
<dbReference type="PANTHER" id="PTHR33398">
    <property type="entry name" value="30S RIBOSOMAL PROTEIN S20"/>
    <property type="match status" value="1"/>
</dbReference>
<keyword evidence="3 8" id="KW-0699">rRNA-binding</keyword>
<dbReference type="EMBL" id="SLWY01000015">
    <property type="protein sequence ID" value="TCO80283.1"/>
    <property type="molecule type" value="Genomic_DNA"/>
</dbReference>
<evidence type="ECO:0000256" key="9">
    <source>
        <dbReference type="SAM" id="MobiDB-lite"/>
    </source>
</evidence>
<dbReference type="Proteomes" id="UP000295765">
    <property type="component" value="Unassembled WGS sequence"/>
</dbReference>
<dbReference type="AlphaFoldDB" id="A0A4R2L1V7"/>
<dbReference type="GO" id="GO:0003735">
    <property type="term" value="F:structural constituent of ribosome"/>
    <property type="evidence" value="ECO:0007669"/>
    <property type="project" value="InterPro"/>
</dbReference>
<comment type="caution">
    <text evidence="10">The sequence shown here is derived from an EMBL/GenBank/DDBJ whole genome shotgun (WGS) entry which is preliminary data.</text>
</comment>
<evidence type="ECO:0000256" key="6">
    <source>
        <dbReference type="ARBA" id="ARBA00023274"/>
    </source>
</evidence>
<dbReference type="GO" id="GO:0070181">
    <property type="term" value="F:small ribosomal subunit rRNA binding"/>
    <property type="evidence" value="ECO:0007669"/>
    <property type="project" value="TreeGrafter"/>
</dbReference>
<dbReference type="FunFam" id="1.20.58.110:FF:000001">
    <property type="entry name" value="30S ribosomal protein S20"/>
    <property type="match status" value="1"/>
</dbReference>
<gene>
    <name evidence="8" type="primary">rpsT</name>
    <name evidence="10" type="ORF">EV699_11560</name>
</gene>